<dbReference type="SFLD" id="SFLDG01067">
    <property type="entry name" value="SPASM/twitch_domain_containing"/>
    <property type="match status" value="1"/>
</dbReference>
<evidence type="ECO:0000256" key="7">
    <source>
        <dbReference type="ARBA" id="ARBA00022691"/>
    </source>
</evidence>
<reference evidence="16" key="2">
    <citation type="submission" date="2016-02" db="EMBL/GenBank/DDBJ databases">
        <title>Genome sequence of Clostridium beijerinckii strain 59B.</title>
        <authorList>
            <person name="Little G.T."/>
            <person name="Minton N.P."/>
        </authorList>
    </citation>
    <scope>NUCLEOTIDE SEQUENCE</scope>
    <source>
        <strain evidence="16">NCIMB 14988</strain>
    </source>
</reference>
<dbReference type="SMART" id="SM00729">
    <property type="entry name" value="Elp3"/>
    <property type="match status" value="1"/>
</dbReference>
<dbReference type="GO" id="GO:0051539">
    <property type="term" value="F:4 iron, 4 sulfur cluster binding"/>
    <property type="evidence" value="ECO:0007669"/>
    <property type="project" value="UniProtKB-KW"/>
</dbReference>
<evidence type="ECO:0000256" key="10">
    <source>
        <dbReference type="ARBA" id="ARBA00023014"/>
    </source>
</evidence>
<comment type="similarity">
    <text evidence="4">Belongs to the radical SAM superfamily. NifB family.</text>
</comment>
<accession>A0A0B5Q8R6</accession>
<evidence type="ECO:0000313" key="16">
    <source>
        <dbReference type="EMBL" id="AJG97330.1"/>
    </source>
</evidence>
<dbReference type="CDD" id="cd01335">
    <property type="entry name" value="Radical_SAM"/>
    <property type="match status" value="1"/>
</dbReference>
<dbReference type="Gene3D" id="3.20.20.70">
    <property type="entry name" value="Aldolase class I"/>
    <property type="match status" value="1"/>
</dbReference>
<evidence type="ECO:0000256" key="8">
    <source>
        <dbReference type="ARBA" id="ARBA00022723"/>
    </source>
</evidence>
<keyword evidence="7" id="KW-0949">S-adenosyl-L-methionine</keyword>
<dbReference type="InterPro" id="IPR006638">
    <property type="entry name" value="Elp3/MiaA/NifB-like_rSAM"/>
</dbReference>
<dbReference type="Proteomes" id="UP000821656">
    <property type="component" value="Unassembled WGS sequence"/>
</dbReference>
<dbReference type="InterPro" id="IPR058240">
    <property type="entry name" value="rSAM_sf"/>
</dbReference>
<evidence type="ECO:0000256" key="4">
    <source>
        <dbReference type="ARBA" id="ARBA00006804"/>
    </source>
</evidence>
<evidence type="ECO:0000313" key="17">
    <source>
        <dbReference type="EMBL" id="NRV08423.1"/>
    </source>
</evidence>
<dbReference type="UniPathway" id="UPA00782"/>
<dbReference type="AlphaFoldDB" id="A0A0B5Q8R6"/>
<dbReference type="PANTHER" id="PTHR43787:SF13">
    <property type="entry name" value="FEMO COFACTOR BIOSYNTHESIS PROTEIN NIFB"/>
    <property type="match status" value="1"/>
</dbReference>
<evidence type="ECO:0000256" key="12">
    <source>
        <dbReference type="ARBA" id="ARBA00023239"/>
    </source>
</evidence>
<keyword evidence="12" id="KW-0456">Lyase</keyword>
<dbReference type="InterPro" id="IPR013785">
    <property type="entry name" value="Aldolase_TIM"/>
</dbReference>
<keyword evidence="9" id="KW-0408">Iron</keyword>
<reference evidence="17" key="3">
    <citation type="submission" date="2020-05" db="EMBL/GenBank/DDBJ databases">
        <title>Genomic insights into acetone-butanol-ethanol (ABE) fermentation by sequencing solventogenic clostridia strains.</title>
        <authorList>
            <person name="Brown S."/>
        </authorList>
    </citation>
    <scope>NUCLEOTIDE SEQUENCE</scope>
    <source>
        <strain evidence="17">DJ126</strain>
    </source>
</reference>
<dbReference type="PANTHER" id="PTHR43787">
    <property type="entry name" value="FEMO COFACTOR BIOSYNTHESIS PROTEIN NIFB-RELATED"/>
    <property type="match status" value="1"/>
</dbReference>
<dbReference type="EMBL" id="JABSXK010000001">
    <property type="protein sequence ID" value="NRV08423.1"/>
    <property type="molecule type" value="Genomic_DNA"/>
</dbReference>
<evidence type="ECO:0000256" key="3">
    <source>
        <dbReference type="ARBA" id="ARBA00005155"/>
    </source>
</evidence>
<dbReference type="Proteomes" id="UP000031866">
    <property type="component" value="Chromosome"/>
</dbReference>
<evidence type="ECO:0000313" key="18">
    <source>
        <dbReference type="Proteomes" id="UP000031866"/>
    </source>
</evidence>
<reference evidence="18" key="1">
    <citation type="submission" date="2014-12" db="EMBL/GenBank/DDBJ databases">
        <title>Genome sequence of Clostridium beijerinckii strain 59B.</title>
        <authorList>
            <person name="Little G.T."/>
            <person name="Minton N.P."/>
        </authorList>
    </citation>
    <scope>NUCLEOTIDE SEQUENCE [LARGE SCALE GENOMIC DNA]</scope>
    <source>
        <strain evidence="18">59B</strain>
    </source>
</reference>
<evidence type="ECO:0000256" key="14">
    <source>
        <dbReference type="ARBA" id="ARBA00032102"/>
    </source>
</evidence>
<dbReference type="EMBL" id="CP010086">
    <property type="protein sequence ID" value="AJG97330.1"/>
    <property type="molecule type" value="Genomic_DNA"/>
</dbReference>
<dbReference type="GO" id="GO:0016829">
    <property type="term" value="F:lyase activity"/>
    <property type="evidence" value="ECO:0007669"/>
    <property type="project" value="UniProtKB-KW"/>
</dbReference>
<evidence type="ECO:0000256" key="9">
    <source>
        <dbReference type="ARBA" id="ARBA00023004"/>
    </source>
</evidence>
<organism evidence="16 18">
    <name type="scientific">Clostridium beijerinckii</name>
    <name type="common">Clostridium MP</name>
    <dbReference type="NCBI Taxonomy" id="1520"/>
    <lineage>
        <taxon>Bacteria</taxon>
        <taxon>Bacillati</taxon>
        <taxon>Bacillota</taxon>
        <taxon>Clostridia</taxon>
        <taxon>Eubacteriales</taxon>
        <taxon>Clostridiaceae</taxon>
        <taxon>Clostridium</taxon>
    </lineage>
</organism>
<comment type="pathway">
    <text evidence="3">Cofactor biosynthesis; Fe-Mo cofactor biosynthesis.</text>
</comment>
<keyword evidence="10" id="KW-0411">Iron-sulfur</keyword>
<evidence type="ECO:0000256" key="11">
    <source>
        <dbReference type="ARBA" id="ARBA00023231"/>
    </source>
</evidence>
<dbReference type="Pfam" id="PF04055">
    <property type="entry name" value="Radical_SAM"/>
    <property type="match status" value="1"/>
</dbReference>
<evidence type="ECO:0000259" key="15">
    <source>
        <dbReference type="PROSITE" id="PS51918"/>
    </source>
</evidence>
<sequence>MGNFDHLVKTHPCLGGEAHFKYGRIHLPVSPSCNIQCKFCRRGFNKSEVRPGVSSLLLTPEEAVKTVRKALILCPEISVVGIAGPGDTLATDHALETFKLVKKEFPHLINCLSTNGLRLEEKAEKIVEAGVETITVTVNAIDPKIQKDICSFVIDEDGKRLEGEEGAKKLINAQLRGIKKISELGVIVKINSVLIPGINDRHIKEIAKVTKGLGASILNIIPLIPQNELSHLEAPSCLMLDKCRGEAGEYLDVFRHCKHCRADACGVPGKNQDIHGQLYDKEVVETFSHG</sequence>
<keyword evidence="11" id="KW-0535">Nitrogen fixation</keyword>
<dbReference type="InterPro" id="IPR007197">
    <property type="entry name" value="rSAM"/>
</dbReference>
<dbReference type="SFLD" id="SFLDS00029">
    <property type="entry name" value="Radical_SAM"/>
    <property type="match status" value="1"/>
</dbReference>
<dbReference type="SUPFAM" id="SSF102114">
    <property type="entry name" value="Radical SAM enzymes"/>
    <property type="match status" value="1"/>
</dbReference>
<keyword evidence="6" id="KW-0004">4Fe-4S</keyword>
<dbReference type="GO" id="GO:0046872">
    <property type="term" value="F:metal ion binding"/>
    <property type="evidence" value="ECO:0007669"/>
    <property type="project" value="UniProtKB-KW"/>
</dbReference>
<evidence type="ECO:0000256" key="6">
    <source>
        <dbReference type="ARBA" id="ARBA00022485"/>
    </source>
</evidence>
<evidence type="ECO:0000256" key="2">
    <source>
        <dbReference type="ARBA" id="ARBA00003522"/>
    </source>
</evidence>
<evidence type="ECO:0000256" key="5">
    <source>
        <dbReference type="ARBA" id="ARBA00021702"/>
    </source>
</evidence>
<dbReference type="OrthoDB" id="9764725at2"/>
<dbReference type="STRING" id="1520.LF65_00699"/>
<evidence type="ECO:0000256" key="13">
    <source>
        <dbReference type="ARBA" id="ARBA00030926"/>
    </source>
</evidence>
<feature type="domain" description="Radical SAM core" evidence="15">
    <location>
        <begin position="19"/>
        <end position="261"/>
    </location>
</feature>
<name>A0A0B5Q8R6_CLOBE</name>
<dbReference type="PROSITE" id="PS51918">
    <property type="entry name" value="RADICAL_SAM"/>
    <property type="match status" value="1"/>
</dbReference>
<gene>
    <name evidence="17" type="ORF">DFH45_001386</name>
    <name evidence="16" type="ORF">LF65_00699</name>
</gene>
<dbReference type="RefSeq" id="WP_041894103.1">
    <property type="nucleotide sequence ID" value="NZ_CP010086.2"/>
</dbReference>
<protein>
    <recommendedName>
        <fullName evidence="5">FeMo cofactor biosynthesis protein NifB</fullName>
    </recommendedName>
    <alternativeName>
        <fullName evidence="14">Nitrogenase cofactor maturase NifB</fullName>
    </alternativeName>
    <alternativeName>
        <fullName evidence="13">Radical SAM assemblase NifB</fullName>
    </alternativeName>
</protein>
<comment type="cofactor">
    <cofactor evidence="1">
        <name>[4Fe-4S] cluster</name>
        <dbReference type="ChEBI" id="CHEBI:49883"/>
    </cofactor>
</comment>
<evidence type="ECO:0000256" key="1">
    <source>
        <dbReference type="ARBA" id="ARBA00001966"/>
    </source>
</evidence>
<proteinExistence type="inferred from homology"/>
<dbReference type="KEGG" id="cbei:LF65_00699"/>
<comment type="function">
    <text evidence="2">Involved in the biosynthesis of the iron-molybdenum cofactor (FeMo-co or M-cluster) found in the dinitrogenase enzyme of the nitrogenase complex in nitrogen-fixing microorganisms. NifB catalyzes the crucial step of radical SAM-dependent carbide insertion that occurs concomitant with the insertion of a 9th sulfur and the rearrangement/coupling of two [4Fe-4S] clusters into a [8Fe-9S-C] cluster, the precursor to the M-cluster.</text>
</comment>
<keyword evidence="8" id="KW-0479">Metal-binding</keyword>